<feature type="region of interest" description="Disordered" evidence="1">
    <location>
        <begin position="102"/>
        <end position="122"/>
    </location>
</feature>
<dbReference type="EMBL" id="CP001349">
    <property type="protein sequence ID" value="ACL56303.1"/>
    <property type="molecule type" value="Genomic_DNA"/>
</dbReference>
<dbReference type="OrthoDB" id="8000848at2"/>
<gene>
    <name evidence="2" type="ordered locus">Mnod_1303</name>
</gene>
<keyword evidence="3" id="KW-1185">Reference proteome</keyword>
<name>B8IKU6_METNO</name>
<accession>B8IKU6</accession>
<dbReference type="eggNOG" id="ENOG502ZYSG">
    <property type="taxonomic scope" value="Bacteria"/>
</dbReference>
<organism evidence="2 3">
    <name type="scientific">Methylobacterium nodulans (strain LMG 21967 / CNCM I-2342 / ORS 2060)</name>
    <dbReference type="NCBI Taxonomy" id="460265"/>
    <lineage>
        <taxon>Bacteria</taxon>
        <taxon>Pseudomonadati</taxon>
        <taxon>Pseudomonadota</taxon>
        <taxon>Alphaproteobacteria</taxon>
        <taxon>Hyphomicrobiales</taxon>
        <taxon>Methylobacteriaceae</taxon>
        <taxon>Methylobacterium</taxon>
    </lineage>
</organism>
<dbReference type="Proteomes" id="UP000008207">
    <property type="component" value="Chromosome"/>
</dbReference>
<dbReference type="RefSeq" id="WP_015927999.1">
    <property type="nucleotide sequence ID" value="NC_011894.1"/>
</dbReference>
<evidence type="ECO:0000313" key="2">
    <source>
        <dbReference type="EMBL" id="ACL56303.1"/>
    </source>
</evidence>
<evidence type="ECO:0008006" key="4">
    <source>
        <dbReference type="Google" id="ProtNLM"/>
    </source>
</evidence>
<protein>
    <recommendedName>
        <fullName evidence="4">DUF2946 domain-containing protein</fullName>
    </recommendedName>
</protein>
<evidence type="ECO:0000256" key="1">
    <source>
        <dbReference type="SAM" id="MobiDB-lite"/>
    </source>
</evidence>
<dbReference type="HOGENOM" id="CLU_148611_1_0_5"/>
<proteinExistence type="predicted"/>
<dbReference type="STRING" id="460265.Mnod_1303"/>
<evidence type="ECO:0000313" key="3">
    <source>
        <dbReference type="Proteomes" id="UP000008207"/>
    </source>
</evidence>
<dbReference type="AlphaFoldDB" id="B8IKU6"/>
<dbReference type="KEGG" id="mno:Mnod_1303"/>
<reference evidence="2 3" key="1">
    <citation type="submission" date="2009-01" db="EMBL/GenBank/DDBJ databases">
        <title>Complete sequence of chromosome of Methylobacterium nodulans ORS 2060.</title>
        <authorList>
            <consortium name="US DOE Joint Genome Institute"/>
            <person name="Lucas S."/>
            <person name="Copeland A."/>
            <person name="Lapidus A."/>
            <person name="Glavina del Rio T."/>
            <person name="Dalin E."/>
            <person name="Tice H."/>
            <person name="Bruce D."/>
            <person name="Goodwin L."/>
            <person name="Pitluck S."/>
            <person name="Sims D."/>
            <person name="Brettin T."/>
            <person name="Detter J.C."/>
            <person name="Han C."/>
            <person name="Larimer F."/>
            <person name="Land M."/>
            <person name="Hauser L."/>
            <person name="Kyrpides N."/>
            <person name="Ivanova N."/>
            <person name="Marx C.J."/>
            <person name="Richardson P."/>
        </authorList>
    </citation>
    <scope>NUCLEOTIDE SEQUENCE [LARGE SCALE GENOMIC DNA]</scope>
    <source>
        <strain evidence="3">LMG 21967 / CNCM I-2342 / ORS 2060</strain>
    </source>
</reference>
<sequence length="122" mass="12526">MRAPPHRWPILRAVIAVAALYALALQAVAGGFLAAEIASPAHILCAPGPEAPEGPKPDPVHGHMACCTAAQDLAGATPPLPASTAIVWPRRPALAVAWRPETVAHPRAPPRTGTSARAPPVV</sequence>